<dbReference type="Gene3D" id="1.25.40.20">
    <property type="entry name" value="Ankyrin repeat-containing domain"/>
    <property type="match status" value="2"/>
</dbReference>
<dbReference type="SMART" id="SM00248">
    <property type="entry name" value="ANK"/>
    <property type="match status" value="5"/>
</dbReference>
<evidence type="ECO:0000256" key="1">
    <source>
        <dbReference type="PROSITE-ProRule" id="PRU00023"/>
    </source>
</evidence>
<feature type="region of interest" description="Disordered" evidence="3">
    <location>
        <begin position="1"/>
        <end position="24"/>
    </location>
</feature>
<gene>
    <name evidence="5" type="primary">LOC136996590</name>
</gene>
<dbReference type="Pfam" id="PF13637">
    <property type="entry name" value="Ank_4"/>
    <property type="match status" value="1"/>
</dbReference>
<keyword evidence="1" id="KW-0040">ANK repeat</keyword>
<feature type="coiled-coil region" evidence="2">
    <location>
        <begin position="409"/>
        <end position="512"/>
    </location>
</feature>
<dbReference type="SUPFAM" id="SSF48403">
    <property type="entry name" value="Ankyrin repeat"/>
    <property type="match status" value="1"/>
</dbReference>
<sequence>MKRLFGLFSKGQGPPPSPSGGASLPCVGAASELREKELGKLHRAAASGDLARVRRPWWLRRLGIDRRDKAKRTPLHLACANGHSEVVSYLVGNKCKLDPRDNFKRSPLMKAVQCQQEECVAILLAHGADPNLADVNGSTALHLAAIAPNTSLAGQLLEHNAHIDARNEMGYTPLALAVSKHHEEMVEFLLKKGADVHARDQSERTPLMLAASAGDMSVIEVLLRYGADLSQEDVLGWTAEDCARTSGRARVSQHLVDSAVGEKAGEASAGGAKGVPALSTPPGAGAAGFALGACALASGGVTSAAGVEREEDSDSPWDSEVLSSLHSLTSCLSAEAAVKWQVSANERGKRARHKAAATQTDFQYDGQVTVLKSCEDVSAMAGELLEEVADALEKQSLPEALLEVTKLCCSELKEGKLQLQEELDRVKAKLQESEEQRVQSERCVQDLKTALENKQREVVASSQQLQGLLGASSGAVSLKDLEERVGRLELANASLEGRAQQHNDSLAVLQKELHGSASFLGFQNLPLPRFQE</sequence>
<dbReference type="RefSeq" id="XP_067173589.1">
    <property type="nucleotide sequence ID" value="XM_067317488.1"/>
</dbReference>
<name>A0ABM4G8P6_9AVES</name>
<dbReference type="PANTHER" id="PTHR24147">
    <property type="entry name" value="ANKYRIN REPEAT DOMAIN 36-RELATED"/>
    <property type="match status" value="1"/>
</dbReference>
<dbReference type="PANTHER" id="PTHR24147:SF53">
    <property type="entry name" value="ANKYRIN REPEAT DOMAIN 26"/>
    <property type="match status" value="1"/>
</dbReference>
<dbReference type="Pfam" id="PF12796">
    <property type="entry name" value="Ank_2"/>
    <property type="match status" value="1"/>
</dbReference>
<feature type="repeat" description="ANK" evidence="1">
    <location>
        <begin position="136"/>
        <end position="168"/>
    </location>
</feature>
<feature type="repeat" description="ANK" evidence="1">
    <location>
        <begin position="70"/>
        <end position="102"/>
    </location>
</feature>
<dbReference type="PRINTS" id="PR01415">
    <property type="entry name" value="ANKYRIN"/>
</dbReference>
<dbReference type="Proteomes" id="UP001652627">
    <property type="component" value="Unplaced"/>
</dbReference>
<dbReference type="InterPro" id="IPR050657">
    <property type="entry name" value="Ankyrin_repeat_domain"/>
</dbReference>
<accession>A0ABM4G8P6</accession>
<dbReference type="InterPro" id="IPR036770">
    <property type="entry name" value="Ankyrin_rpt-contain_sf"/>
</dbReference>
<evidence type="ECO:0000313" key="5">
    <source>
        <dbReference type="RefSeq" id="XP_067173589.1"/>
    </source>
</evidence>
<feature type="repeat" description="ANK" evidence="1">
    <location>
        <begin position="169"/>
        <end position="201"/>
    </location>
</feature>
<protein>
    <submittedName>
        <fullName evidence="5">Ankyrin repeat domain-containing protein 20B-like</fullName>
    </submittedName>
</protein>
<proteinExistence type="predicted"/>
<keyword evidence="4" id="KW-1185">Reference proteome</keyword>
<reference evidence="5" key="1">
    <citation type="submission" date="2025-08" db="UniProtKB">
        <authorList>
            <consortium name="RefSeq"/>
        </authorList>
    </citation>
    <scope>IDENTIFICATION</scope>
    <source>
        <tissue evidence="5">Blood</tissue>
    </source>
</reference>
<dbReference type="Pfam" id="PF00023">
    <property type="entry name" value="Ank"/>
    <property type="match status" value="1"/>
</dbReference>
<evidence type="ECO:0000313" key="4">
    <source>
        <dbReference type="Proteomes" id="UP001652627"/>
    </source>
</evidence>
<dbReference type="InterPro" id="IPR002110">
    <property type="entry name" value="Ankyrin_rpt"/>
</dbReference>
<feature type="repeat" description="ANK" evidence="1">
    <location>
        <begin position="202"/>
        <end position="234"/>
    </location>
</feature>
<evidence type="ECO:0000256" key="3">
    <source>
        <dbReference type="SAM" id="MobiDB-lite"/>
    </source>
</evidence>
<evidence type="ECO:0000256" key="2">
    <source>
        <dbReference type="SAM" id="Coils"/>
    </source>
</evidence>
<dbReference type="PROSITE" id="PS50297">
    <property type="entry name" value="ANK_REP_REGION"/>
    <property type="match status" value="4"/>
</dbReference>
<dbReference type="GeneID" id="136996590"/>
<organism evidence="4 5">
    <name type="scientific">Apteryx mantelli</name>
    <name type="common">North Island brown kiwi</name>
    <dbReference type="NCBI Taxonomy" id="2696672"/>
    <lineage>
        <taxon>Eukaryota</taxon>
        <taxon>Metazoa</taxon>
        <taxon>Chordata</taxon>
        <taxon>Craniata</taxon>
        <taxon>Vertebrata</taxon>
        <taxon>Euteleostomi</taxon>
        <taxon>Archelosauria</taxon>
        <taxon>Archosauria</taxon>
        <taxon>Dinosauria</taxon>
        <taxon>Saurischia</taxon>
        <taxon>Theropoda</taxon>
        <taxon>Coelurosauria</taxon>
        <taxon>Aves</taxon>
        <taxon>Palaeognathae</taxon>
        <taxon>Apterygiformes</taxon>
        <taxon>Apterygidae</taxon>
        <taxon>Apteryx</taxon>
    </lineage>
</organism>
<dbReference type="PROSITE" id="PS50088">
    <property type="entry name" value="ANK_REPEAT"/>
    <property type="match status" value="5"/>
</dbReference>
<feature type="repeat" description="ANK" evidence="1">
    <location>
        <begin position="103"/>
        <end position="135"/>
    </location>
</feature>
<keyword evidence="2" id="KW-0175">Coiled coil</keyword>